<dbReference type="Gene3D" id="3.20.20.190">
    <property type="entry name" value="Phosphatidylinositol (PI) phosphodiesterase"/>
    <property type="match status" value="1"/>
</dbReference>
<dbReference type="PANTHER" id="PTHR46211">
    <property type="entry name" value="GLYCEROPHOSPHORYL DIESTER PHOSPHODIESTERASE"/>
    <property type="match status" value="1"/>
</dbReference>
<sequence length="245" mass="26079">MNREGASEMRIYAHRGVSAHYPENTLAAFARAIELGVDGIELDVRTSADGVPVVIHDDTVERTTNAIGSIADFTAKQLNLLDAGHRQHVPTLAAVLKLAEGKARVNIELKESAVVPAVLEVTSSFDNLDWFASGSDWDALKQLRALDPGSDVHPLTVGNPLGMDSTGDLARAIEFVINHGGSGVSIWEGSLDQVSVDLIHGRGLKVWAWTVNDGDRACELAQLGVDAVCTDDPELVRNAVGLGIS</sequence>
<feature type="domain" description="GP-PDE" evidence="1">
    <location>
        <begin position="9"/>
        <end position="240"/>
    </location>
</feature>
<organism evidence="2 3">
    <name type="scientific">Arthrobacter cryoconiti</name>
    <dbReference type="NCBI Taxonomy" id="748907"/>
    <lineage>
        <taxon>Bacteria</taxon>
        <taxon>Bacillati</taxon>
        <taxon>Actinomycetota</taxon>
        <taxon>Actinomycetes</taxon>
        <taxon>Micrococcales</taxon>
        <taxon>Micrococcaceae</taxon>
        <taxon>Arthrobacter</taxon>
    </lineage>
</organism>
<dbReference type="InterPro" id="IPR030395">
    <property type="entry name" value="GP_PDE_dom"/>
</dbReference>
<name>A0ABV8R276_9MICC</name>
<gene>
    <name evidence="2" type="ORF">ACFOW9_07940</name>
</gene>
<evidence type="ECO:0000259" key="1">
    <source>
        <dbReference type="PROSITE" id="PS51704"/>
    </source>
</evidence>
<accession>A0ABV8R276</accession>
<comment type="caution">
    <text evidence="2">The sequence shown here is derived from an EMBL/GenBank/DDBJ whole genome shotgun (WGS) entry which is preliminary data.</text>
</comment>
<proteinExistence type="predicted"/>
<protein>
    <submittedName>
        <fullName evidence="2">Glycerophosphodiester phosphodiesterase</fullName>
    </submittedName>
</protein>
<dbReference type="SUPFAM" id="SSF51695">
    <property type="entry name" value="PLC-like phosphodiesterases"/>
    <property type="match status" value="1"/>
</dbReference>
<dbReference type="InterPro" id="IPR017946">
    <property type="entry name" value="PLC-like_Pdiesterase_TIM-brl"/>
</dbReference>
<evidence type="ECO:0000313" key="2">
    <source>
        <dbReference type="EMBL" id="MFC4265528.1"/>
    </source>
</evidence>
<keyword evidence="3" id="KW-1185">Reference proteome</keyword>
<dbReference type="Proteomes" id="UP001595773">
    <property type="component" value="Unassembled WGS sequence"/>
</dbReference>
<dbReference type="EMBL" id="JBHSCQ010000009">
    <property type="protein sequence ID" value="MFC4265528.1"/>
    <property type="molecule type" value="Genomic_DNA"/>
</dbReference>
<reference evidence="3" key="1">
    <citation type="journal article" date="2019" name="Int. J. Syst. Evol. Microbiol.">
        <title>The Global Catalogue of Microorganisms (GCM) 10K type strain sequencing project: providing services to taxonomists for standard genome sequencing and annotation.</title>
        <authorList>
            <consortium name="The Broad Institute Genomics Platform"/>
            <consortium name="The Broad Institute Genome Sequencing Center for Infectious Disease"/>
            <person name="Wu L."/>
            <person name="Ma J."/>
        </authorList>
    </citation>
    <scope>NUCLEOTIDE SEQUENCE [LARGE SCALE GENOMIC DNA]</scope>
    <source>
        <strain evidence="3">CGMCC 1.10698</strain>
    </source>
</reference>
<dbReference type="RefSeq" id="WP_230068152.1">
    <property type="nucleotide sequence ID" value="NZ_BAABLL010000007.1"/>
</dbReference>
<dbReference type="PANTHER" id="PTHR46211:SF14">
    <property type="entry name" value="GLYCEROPHOSPHODIESTER PHOSPHODIESTERASE"/>
    <property type="match status" value="1"/>
</dbReference>
<dbReference type="PROSITE" id="PS51704">
    <property type="entry name" value="GP_PDE"/>
    <property type="match status" value="1"/>
</dbReference>
<dbReference type="PROSITE" id="PS50007">
    <property type="entry name" value="PIPLC_X_DOMAIN"/>
    <property type="match status" value="1"/>
</dbReference>
<evidence type="ECO:0000313" key="3">
    <source>
        <dbReference type="Proteomes" id="UP001595773"/>
    </source>
</evidence>
<dbReference type="Pfam" id="PF03009">
    <property type="entry name" value="GDPD"/>
    <property type="match status" value="1"/>
</dbReference>